<accession>A0A369UMF4</accession>
<dbReference type="Pfam" id="PF07730">
    <property type="entry name" value="HisKA_3"/>
    <property type="match status" value="1"/>
</dbReference>
<dbReference type="CDD" id="cd16917">
    <property type="entry name" value="HATPase_UhpB-NarQ-NarX-like"/>
    <property type="match status" value="1"/>
</dbReference>
<keyword evidence="2" id="KW-0418">Kinase</keyword>
<dbReference type="InterPro" id="IPR050482">
    <property type="entry name" value="Sensor_HK_TwoCompSys"/>
</dbReference>
<dbReference type="Pfam" id="PF07495">
    <property type="entry name" value="Y_Y_Y"/>
    <property type="match status" value="1"/>
</dbReference>
<dbReference type="SMART" id="SM00387">
    <property type="entry name" value="HATPase_c"/>
    <property type="match status" value="1"/>
</dbReference>
<dbReference type="Proteomes" id="UP000253782">
    <property type="component" value="Unassembled WGS sequence"/>
</dbReference>
<keyword evidence="4" id="KW-1133">Transmembrane helix</keyword>
<evidence type="ECO:0000256" key="3">
    <source>
        <dbReference type="ARBA" id="ARBA00023012"/>
    </source>
</evidence>
<dbReference type="GO" id="GO:0000155">
    <property type="term" value="F:phosphorelay sensor kinase activity"/>
    <property type="evidence" value="ECO:0007669"/>
    <property type="project" value="InterPro"/>
</dbReference>
<organism evidence="6 7">
    <name type="scientific">Dyella tabacisoli</name>
    <dbReference type="NCBI Taxonomy" id="2282381"/>
    <lineage>
        <taxon>Bacteria</taxon>
        <taxon>Pseudomonadati</taxon>
        <taxon>Pseudomonadota</taxon>
        <taxon>Gammaproteobacteria</taxon>
        <taxon>Lysobacterales</taxon>
        <taxon>Rhodanobacteraceae</taxon>
        <taxon>Dyella</taxon>
    </lineage>
</organism>
<dbReference type="Pfam" id="PF02518">
    <property type="entry name" value="HATPase_c"/>
    <property type="match status" value="1"/>
</dbReference>
<name>A0A369UMF4_9GAMM</name>
<keyword evidence="3" id="KW-0902">Two-component regulatory system</keyword>
<dbReference type="Gene3D" id="2.60.40.10">
    <property type="entry name" value="Immunoglobulins"/>
    <property type="match status" value="1"/>
</dbReference>
<dbReference type="Gene3D" id="3.30.565.10">
    <property type="entry name" value="Histidine kinase-like ATPase, C-terminal domain"/>
    <property type="match status" value="1"/>
</dbReference>
<keyword evidence="4" id="KW-0472">Membrane</keyword>
<dbReference type="GO" id="GO:0016020">
    <property type="term" value="C:membrane"/>
    <property type="evidence" value="ECO:0007669"/>
    <property type="project" value="InterPro"/>
</dbReference>
<proteinExistence type="predicted"/>
<evidence type="ECO:0000256" key="4">
    <source>
        <dbReference type="SAM" id="Phobius"/>
    </source>
</evidence>
<gene>
    <name evidence="6" type="ORF">DVJ77_10090</name>
</gene>
<dbReference type="InterPro" id="IPR011123">
    <property type="entry name" value="Y_Y_Y"/>
</dbReference>
<dbReference type="OrthoDB" id="176203at2"/>
<dbReference type="Gene3D" id="2.130.10.10">
    <property type="entry name" value="YVTN repeat-like/Quinoprotein amine dehydrogenase"/>
    <property type="match status" value="3"/>
</dbReference>
<comment type="caution">
    <text evidence="6">The sequence shown here is derived from an EMBL/GenBank/DDBJ whole genome shotgun (WGS) entry which is preliminary data.</text>
</comment>
<reference evidence="6 7" key="1">
    <citation type="submission" date="2018-07" db="EMBL/GenBank/DDBJ databases">
        <title>Dyella tabacisoli L4-6T, whole genome shotgun sequence.</title>
        <authorList>
            <person name="Zhou X.-K."/>
            <person name="Li W.-J."/>
            <person name="Duan Y.-Q."/>
        </authorList>
    </citation>
    <scope>NUCLEOTIDE SEQUENCE [LARGE SCALE GENOMIC DNA]</scope>
    <source>
        <strain evidence="6 7">L4-6</strain>
    </source>
</reference>
<dbReference type="InterPro" id="IPR003594">
    <property type="entry name" value="HATPase_dom"/>
</dbReference>
<evidence type="ECO:0000256" key="2">
    <source>
        <dbReference type="ARBA" id="ARBA00022777"/>
    </source>
</evidence>
<dbReference type="InterPro" id="IPR015943">
    <property type="entry name" value="WD40/YVTN_repeat-like_dom_sf"/>
</dbReference>
<evidence type="ECO:0000256" key="1">
    <source>
        <dbReference type="ARBA" id="ARBA00022679"/>
    </source>
</evidence>
<evidence type="ECO:0000313" key="6">
    <source>
        <dbReference type="EMBL" id="RDD81523.1"/>
    </source>
</evidence>
<dbReference type="AlphaFoldDB" id="A0A369UMF4"/>
<dbReference type="EMBL" id="QQAH01000009">
    <property type="protein sequence ID" value="RDD81523.1"/>
    <property type="molecule type" value="Genomic_DNA"/>
</dbReference>
<sequence length="1058" mass="115525">MDTFSLCGHKRPLAMLSAFDLPKHLPWFRPRGGLVRHLAKATMAMACLLVSAMPGHAQVAAHVASLKDFSHTAWTQRENAPPDVWALAQTADGWLWLGTPTGLYRFDGVSFERYDFANDSGQTSSSVGSLLGATSGDLFIASTTSGTSVCHLARTHDCASIPGIPVGEAVSDFAEDGDGRVWALTANGLYVLQDGLWSVANKHWGLPDGAAQLTRDPAGDLWAAAVDGVYVLKKGARRFERSDIAPLTPGSSIFTAPDGALWKHREGGFTQIRAPAMPSIPISDEGRNWQRGAPILFDRKGGFWSVACVDVGICHDGAPGHSAPSLDDKTLSADTFKLSDGLSSGAPMTLLEDREGNVWVGTKLGIDRFRPNNVIQVALPGSPVYFALSPDVNGAMWVGTASMSNTLDRWWHLNPAPAAFAGFSGDATALFRDSDGSIFLGGQDGFWHFAKGRFQALTVPSDQKGKRFQSIARDGAGRLWVAFRGSPIYRVDGDTWIPKGSLRELPDTTPARVVADTRGRLWLGYNDNRLVILDGDAVHLYGAGAGLDTGSVTAILPEPTPLMGGERGLASFDGRRFHTLKAERPDVLSGITGLVTAKDGSLWVNGIKGAVRIRAEHLARALKDPAFSMPVDVFDMEDGMPGGAQQVRPLPTAVEGTDGKIWLAASTGLAWIDPSHITRDTRPPRIVIRSVVTDKQTYDAEKGLRLPARTTALRLTYSALSLAIPERVKFRYRLEGTSGGWEEAGSRREATYTNLGPGTYRFRVIARNGDGPWSAGDTDFVFLIEPTLYQTLWFKASIGVLVALLLFVMHRFRLRKMAAHIRGRLEERLRERERIARELHDTLIQDFQALILHMHTLAKSTKSADENLKTLDKLTDMAERALIEARDRVTDLRASVDERLDMATALQLDAESMRAMRHMDIAVTIHGEVRELHTVACEEIHAVGKEALLNAFKHANASEVSIHIVYRTYAFILYIRDNGSGINMSTVGKKVSEGHYGLLGMRERAARLNGSLRLSNLDPSGTEVRLRVPGPVAYGSGRSRWRWLVGMAVRRARDGFPP</sequence>
<dbReference type="InterPro" id="IPR036890">
    <property type="entry name" value="HATPase_C_sf"/>
</dbReference>
<evidence type="ECO:0000313" key="7">
    <source>
        <dbReference type="Proteomes" id="UP000253782"/>
    </source>
</evidence>
<feature type="transmembrane region" description="Helical" evidence="4">
    <location>
        <begin position="792"/>
        <end position="812"/>
    </location>
</feature>
<dbReference type="PANTHER" id="PTHR24421:SF62">
    <property type="entry name" value="SENSORY TRANSDUCTION HISTIDINE KINASE"/>
    <property type="match status" value="1"/>
</dbReference>
<keyword evidence="1" id="KW-0808">Transferase</keyword>
<dbReference type="InterPro" id="IPR011712">
    <property type="entry name" value="Sig_transdc_His_kin_sub3_dim/P"/>
</dbReference>
<dbReference type="InterPro" id="IPR003961">
    <property type="entry name" value="FN3_dom"/>
</dbReference>
<evidence type="ECO:0000259" key="5">
    <source>
        <dbReference type="SMART" id="SM00387"/>
    </source>
</evidence>
<protein>
    <recommendedName>
        <fullName evidence="5">Histidine kinase/HSP90-like ATPase domain-containing protein</fullName>
    </recommendedName>
</protein>
<dbReference type="SUPFAM" id="SSF63829">
    <property type="entry name" value="Calcium-dependent phosphotriesterase"/>
    <property type="match status" value="2"/>
</dbReference>
<dbReference type="GO" id="GO:0046983">
    <property type="term" value="F:protein dimerization activity"/>
    <property type="evidence" value="ECO:0007669"/>
    <property type="project" value="InterPro"/>
</dbReference>
<dbReference type="PANTHER" id="PTHR24421">
    <property type="entry name" value="NITRATE/NITRITE SENSOR PROTEIN NARX-RELATED"/>
    <property type="match status" value="1"/>
</dbReference>
<dbReference type="CDD" id="cd00063">
    <property type="entry name" value="FN3"/>
    <property type="match status" value="1"/>
</dbReference>
<dbReference type="SUPFAM" id="SSF55874">
    <property type="entry name" value="ATPase domain of HSP90 chaperone/DNA topoisomerase II/histidine kinase"/>
    <property type="match status" value="1"/>
</dbReference>
<keyword evidence="4" id="KW-0812">Transmembrane</keyword>
<feature type="domain" description="Histidine kinase/HSP90-like ATPase" evidence="5">
    <location>
        <begin position="935"/>
        <end position="1032"/>
    </location>
</feature>
<dbReference type="Pfam" id="PF07494">
    <property type="entry name" value="Reg_prop"/>
    <property type="match status" value="1"/>
</dbReference>
<keyword evidence="7" id="KW-1185">Reference proteome</keyword>
<dbReference type="Gene3D" id="1.20.5.1930">
    <property type="match status" value="1"/>
</dbReference>
<dbReference type="InterPro" id="IPR011110">
    <property type="entry name" value="Reg_prop"/>
</dbReference>
<dbReference type="InterPro" id="IPR013783">
    <property type="entry name" value="Ig-like_fold"/>
</dbReference>